<accession>A0A6A5YBI1</accession>
<name>A0A6A5YBI1_9PEZI</name>
<organism evidence="2 3">
    <name type="scientific">Saccharata proteae CBS 121410</name>
    <dbReference type="NCBI Taxonomy" id="1314787"/>
    <lineage>
        <taxon>Eukaryota</taxon>
        <taxon>Fungi</taxon>
        <taxon>Dikarya</taxon>
        <taxon>Ascomycota</taxon>
        <taxon>Pezizomycotina</taxon>
        <taxon>Dothideomycetes</taxon>
        <taxon>Dothideomycetes incertae sedis</taxon>
        <taxon>Botryosphaeriales</taxon>
        <taxon>Saccharataceae</taxon>
        <taxon>Saccharata</taxon>
    </lineage>
</organism>
<evidence type="ECO:0000313" key="3">
    <source>
        <dbReference type="Proteomes" id="UP000799776"/>
    </source>
</evidence>
<feature type="region of interest" description="Disordered" evidence="1">
    <location>
        <begin position="1"/>
        <end position="70"/>
    </location>
</feature>
<proteinExistence type="predicted"/>
<evidence type="ECO:0000256" key="1">
    <source>
        <dbReference type="SAM" id="MobiDB-lite"/>
    </source>
</evidence>
<dbReference type="Proteomes" id="UP000799776">
    <property type="component" value="Unassembled WGS sequence"/>
</dbReference>
<sequence>MNMRSDTDLSSWAYPPSLATSAGYLPPNTSKMPPHTTPPFIPSSGLGRGSMTPRSPPWGPPNRARSSSISSSTLLRLCLRRRRSRVRRRGVEDEEKLLREESAGERGERGDVEVEAGTWLWLVGEMVEAMGAAVSRRRRLVEVVRRSTGRRSRLNELRASETFLIEANDTEEWLRGQSVLQGMTASRMWSRTSEWKESVVSAG</sequence>
<keyword evidence="3" id="KW-1185">Reference proteome</keyword>
<reference evidence="2" key="1">
    <citation type="journal article" date="2020" name="Stud. Mycol.">
        <title>101 Dothideomycetes genomes: a test case for predicting lifestyles and emergence of pathogens.</title>
        <authorList>
            <person name="Haridas S."/>
            <person name="Albert R."/>
            <person name="Binder M."/>
            <person name="Bloem J."/>
            <person name="Labutti K."/>
            <person name="Salamov A."/>
            <person name="Andreopoulos B."/>
            <person name="Baker S."/>
            <person name="Barry K."/>
            <person name="Bills G."/>
            <person name="Bluhm B."/>
            <person name="Cannon C."/>
            <person name="Castanera R."/>
            <person name="Culley D."/>
            <person name="Daum C."/>
            <person name="Ezra D."/>
            <person name="Gonzalez J."/>
            <person name="Henrissat B."/>
            <person name="Kuo A."/>
            <person name="Liang C."/>
            <person name="Lipzen A."/>
            <person name="Lutzoni F."/>
            <person name="Magnuson J."/>
            <person name="Mondo S."/>
            <person name="Nolan M."/>
            <person name="Ohm R."/>
            <person name="Pangilinan J."/>
            <person name="Park H.-J."/>
            <person name="Ramirez L."/>
            <person name="Alfaro M."/>
            <person name="Sun H."/>
            <person name="Tritt A."/>
            <person name="Yoshinaga Y."/>
            <person name="Zwiers L.-H."/>
            <person name="Turgeon B."/>
            <person name="Goodwin S."/>
            <person name="Spatafora J."/>
            <person name="Crous P."/>
            <person name="Grigoriev I."/>
        </authorList>
    </citation>
    <scope>NUCLEOTIDE SEQUENCE</scope>
    <source>
        <strain evidence="2">CBS 121410</strain>
    </source>
</reference>
<protein>
    <submittedName>
        <fullName evidence="2">Uncharacterized protein</fullName>
    </submittedName>
</protein>
<dbReference type="AlphaFoldDB" id="A0A6A5YBI1"/>
<gene>
    <name evidence="2" type="ORF">K490DRAFT_55480</name>
</gene>
<evidence type="ECO:0000313" key="2">
    <source>
        <dbReference type="EMBL" id="KAF2088856.1"/>
    </source>
</evidence>
<dbReference type="EMBL" id="ML978715">
    <property type="protein sequence ID" value="KAF2088856.1"/>
    <property type="molecule type" value="Genomic_DNA"/>
</dbReference>